<keyword evidence="2" id="KW-1185">Reference proteome</keyword>
<reference evidence="1 2" key="2">
    <citation type="journal article" date="2022" name="Mol. Ecol. Resour.">
        <title>The genomes of chicory, endive, great burdock and yacon provide insights into Asteraceae paleo-polyploidization history and plant inulin production.</title>
        <authorList>
            <person name="Fan W."/>
            <person name="Wang S."/>
            <person name="Wang H."/>
            <person name="Wang A."/>
            <person name="Jiang F."/>
            <person name="Liu H."/>
            <person name="Zhao H."/>
            <person name="Xu D."/>
            <person name="Zhang Y."/>
        </authorList>
    </citation>
    <scope>NUCLEOTIDE SEQUENCE [LARGE SCALE GENOMIC DNA]</scope>
    <source>
        <strain evidence="2">cv. Yunnan</strain>
        <tissue evidence="1">Leaves</tissue>
    </source>
</reference>
<proteinExistence type="predicted"/>
<accession>A0ACB9I9M6</accession>
<dbReference type="EMBL" id="CM042027">
    <property type="protein sequence ID" value="KAI3804065.1"/>
    <property type="molecule type" value="Genomic_DNA"/>
</dbReference>
<protein>
    <submittedName>
        <fullName evidence="1">Uncharacterized protein</fullName>
    </submittedName>
</protein>
<reference evidence="2" key="1">
    <citation type="journal article" date="2022" name="Mol. Ecol. Resour.">
        <title>The genomes of chicory, endive, great burdock and yacon provide insights into Asteraceae palaeo-polyploidization history and plant inulin production.</title>
        <authorList>
            <person name="Fan W."/>
            <person name="Wang S."/>
            <person name="Wang H."/>
            <person name="Wang A."/>
            <person name="Jiang F."/>
            <person name="Liu H."/>
            <person name="Zhao H."/>
            <person name="Xu D."/>
            <person name="Zhang Y."/>
        </authorList>
    </citation>
    <scope>NUCLEOTIDE SEQUENCE [LARGE SCALE GENOMIC DNA]</scope>
    <source>
        <strain evidence="2">cv. Yunnan</strain>
    </source>
</reference>
<evidence type="ECO:0000313" key="2">
    <source>
        <dbReference type="Proteomes" id="UP001056120"/>
    </source>
</evidence>
<comment type="caution">
    <text evidence="1">The sequence shown here is derived from an EMBL/GenBank/DDBJ whole genome shotgun (WGS) entry which is preliminary data.</text>
</comment>
<dbReference type="Proteomes" id="UP001056120">
    <property type="component" value="Linkage Group LG10"/>
</dbReference>
<name>A0ACB9I9M6_9ASTR</name>
<sequence>MCISVFLWKTHPLYPFLLLFNRDEYLDRPTEPLKWWEGGKILGGRDVVAGGTWLASSKEGRVAFVTNVREAKQISPAKGRGDLAVRFLQSNKNPVEFAEEIVNEADQYRGFNLIIADVSTMNMVYVTNGLKGDSCYMTIVAPGVHVLSNASLDTPWPKAQRLEQGFRDVLDEYGVGEIPINKMVDKLMGNTIKDDINMLPHICDTEFEYQLSSIFVNIVSSERPYGTRSTSTVVVKVNGEFFFYEKHMDNDLWKEQNETYTIVKNDK</sequence>
<gene>
    <name evidence="1" type="ORF">L1987_32233</name>
</gene>
<organism evidence="1 2">
    <name type="scientific">Smallanthus sonchifolius</name>
    <dbReference type="NCBI Taxonomy" id="185202"/>
    <lineage>
        <taxon>Eukaryota</taxon>
        <taxon>Viridiplantae</taxon>
        <taxon>Streptophyta</taxon>
        <taxon>Embryophyta</taxon>
        <taxon>Tracheophyta</taxon>
        <taxon>Spermatophyta</taxon>
        <taxon>Magnoliopsida</taxon>
        <taxon>eudicotyledons</taxon>
        <taxon>Gunneridae</taxon>
        <taxon>Pentapetalae</taxon>
        <taxon>asterids</taxon>
        <taxon>campanulids</taxon>
        <taxon>Asterales</taxon>
        <taxon>Asteraceae</taxon>
        <taxon>Asteroideae</taxon>
        <taxon>Heliantheae alliance</taxon>
        <taxon>Millerieae</taxon>
        <taxon>Smallanthus</taxon>
    </lineage>
</organism>
<evidence type="ECO:0000313" key="1">
    <source>
        <dbReference type="EMBL" id="KAI3804065.1"/>
    </source>
</evidence>